<reference evidence="7 8" key="1">
    <citation type="journal article" date="2016" name="Nat. Commun.">
        <title>Thousands of microbial genomes shed light on interconnected biogeochemical processes in an aquifer system.</title>
        <authorList>
            <person name="Anantharaman K."/>
            <person name="Brown C.T."/>
            <person name="Hug L.A."/>
            <person name="Sharon I."/>
            <person name="Castelle C.J."/>
            <person name="Probst A.J."/>
            <person name="Thomas B.C."/>
            <person name="Singh A."/>
            <person name="Wilkins M.J."/>
            <person name="Karaoz U."/>
            <person name="Brodie E.L."/>
            <person name="Williams K.H."/>
            <person name="Hubbard S.S."/>
            <person name="Banfield J.F."/>
        </authorList>
    </citation>
    <scope>NUCLEOTIDE SEQUENCE [LARGE SCALE GENOMIC DNA]</scope>
</reference>
<sequence length="132" mass="14759">MEKSNGVQSIGRRKEAVARVRLMEGKSPILVNGKPISEIFKGEINQRAYQKPFILTKTLGKYTATIKIVGGGFSSQLGAIILGLSRTLSQISPEFRKVLKQQGLLTRDARVKERRKYGHAHKARAMKQSPKR</sequence>
<proteinExistence type="inferred from homology"/>
<dbReference type="PANTHER" id="PTHR21569">
    <property type="entry name" value="RIBOSOMAL PROTEIN S9"/>
    <property type="match status" value="1"/>
</dbReference>
<keyword evidence="3" id="KW-0687">Ribonucleoprotein</keyword>
<dbReference type="GO" id="GO:0003735">
    <property type="term" value="F:structural constituent of ribosome"/>
    <property type="evidence" value="ECO:0007669"/>
    <property type="project" value="InterPro"/>
</dbReference>
<evidence type="ECO:0000313" key="8">
    <source>
        <dbReference type="Proteomes" id="UP000177135"/>
    </source>
</evidence>
<evidence type="ECO:0000256" key="6">
    <source>
        <dbReference type="SAM" id="MobiDB-lite"/>
    </source>
</evidence>
<evidence type="ECO:0000256" key="2">
    <source>
        <dbReference type="ARBA" id="ARBA00022980"/>
    </source>
</evidence>
<gene>
    <name evidence="7" type="ORF">A2617_03720</name>
</gene>
<dbReference type="InterPro" id="IPR000754">
    <property type="entry name" value="Ribosomal_uS9"/>
</dbReference>
<dbReference type="GO" id="GO:0022627">
    <property type="term" value="C:cytosolic small ribosomal subunit"/>
    <property type="evidence" value="ECO:0007669"/>
    <property type="project" value="TreeGrafter"/>
</dbReference>
<accession>A0A1F5N0Q4</accession>
<dbReference type="InterPro" id="IPR023035">
    <property type="entry name" value="Ribosomal_uS9_bac/plastid"/>
</dbReference>
<keyword evidence="2 7" id="KW-0689">Ribosomal protein</keyword>
<dbReference type="InterPro" id="IPR014721">
    <property type="entry name" value="Ribsml_uS5_D2-typ_fold_subgr"/>
</dbReference>
<evidence type="ECO:0000256" key="5">
    <source>
        <dbReference type="ARBA" id="ARBA00035523"/>
    </source>
</evidence>
<protein>
    <recommendedName>
        <fullName evidence="4">Small ribosomal subunit protein uS9</fullName>
    </recommendedName>
    <alternativeName>
        <fullName evidence="5">30S ribosomal protein S9</fullName>
    </alternativeName>
</protein>
<dbReference type="Gene3D" id="3.30.230.10">
    <property type="match status" value="1"/>
</dbReference>
<dbReference type="PANTHER" id="PTHR21569:SF1">
    <property type="entry name" value="SMALL RIBOSOMAL SUBUNIT PROTEIN US9M"/>
    <property type="match status" value="1"/>
</dbReference>
<comment type="caution">
    <text evidence="7">The sequence shown here is derived from an EMBL/GenBank/DDBJ whole genome shotgun (WGS) entry which is preliminary data.</text>
</comment>
<dbReference type="GO" id="GO:0003723">
    <property type="term" value="F:RNA binding"/>
    <property type="evidence" value="ECO:0007669"/>
    <property type="project" value="TreeGrafter"/>
</dbReference>
<dbReference type="GO" id="GO:0006412">
    <property type="term" value="P:translation"/>
    <property type="evidence" value="ECO:0007669"/>
    <property type="project" value="InterPro"/>
</dbReference>
<dbReference type="SUPFAM" id="SSF54211">
    <property type="entry name" value="Ribosomal protein S5 domain 2-like"/>
    <property type="match status" value="1"/>
</dbReference>
<name>A0A1F5N0Q4_9BACT</name>
<evidence type="ECO:0000256" key="3">
    <source>
        <dbReference type="ARBA" id="ARBA00023274"/>
    </source>
</evidence>
<dbReference type="EMBL" id="MFEC01000017">
    <property type="protein sequence ID" value="OGE71194.1"/>
    <property type="molecule type" value="Genomic_DNA"/>
</dbReference>
<dbReference type="Proteomes" id="UP000177135">
    <property type="component" value="Unassembled WGS sequence"/>
</dbReference>
<dbReference type="Pfam" id="PF00380">
    <property type="entry name" value="Ribosomal_S9"/>
    <property type="match status" value="1"/>
</dbReference>
<organism evidence="7 8">
    <name type="scientific">Candidatus Daviesbacteria bacterium RIFOXYD1_FULL_41_10</name>
    <dbReference type="NCBI Taxonomy" id="1797801"/>
    <lineage>
        <taxon>Bacteria</taxon>
        <taxon>Candidatus Daviesiibacteriota</taxon>
    </lineage>
</organism>
<feature type="region of interest" description="Disordered" evidence="6">
    <location>
        <begin position="110"/>
        <end position="132"/>
    </location>
</feature>
<evidence type="ECO:0000256" key="1">
    <source>
        <dbReference type="ARBA" id="ARBA00005251"/>
    </source>
</evidence>
<dbReference type="AlphaFoldDB" id="A0A1F5N0Q4"/>
<feature type="compositionally biased region" description="Basic residues" evidence="6">
    <location>
        <begin position="112"/>
        <end position="132"/>
    </location>
</feature>
<dbReference type="InterPro" id="IPR020568">
    <property type="entry name" value="Ribosomal_Su5_D2-typ_SF"/>
</dbReference>
<evidence type="ECO:0000256" key="4">
    <source>
        <dbReference type="ARBA" id="ARBA00035259"/>
    </source>
</evidence>
<evidence type="ECO:0000313" key="7">
    <source>
        <dbReference type="EMBL" id="OGE71194.1"/>
    </source>
</evidence>
<dbReference type="NCBIfam" id="NF001099">
    <property type="entry name" value="PRK00132.1"/>
    <property type="match status" value="1"/>
</dbReference>
<comment type="similarity">
    <text evidence="1">Belongs to the universal ribosomal protein uS9 family.</text>
</comment>